<reference evidence="9" key="2">
    <citation type="submission" date="2025-08" db="UniProtKB">
        <authorList>
            <consortium name="Ensembl"/>
        </authorList>
    </citation>
    <scope>IDENTIFICATION</scope>
</reference>
<dbReference type="PANTHER" id="PTHR17601:SF3">
    <property type="entry name" value="RAFTLIN"/>
    <property type="match status" value="1"/>
</dbReference>
<feature type="compositionally biased region" description="Low complexity" evidence="8">
    <location>
        <begin position="510"/>
        <end position="524"/>
    </location>
</feature>
<keyword evidence="4" id="KW-0519">Myristate</keyword>
<dbReference type="GO" id="GO:0005886">
    <property type="term" value="C:plasma membrane"/>
    <property type="evidence" value="ECO:0007669"/>
    <property type="project" value="UniProtKB-SubCell"/>
</dbReference>
<organism evidence="9 10">
    <name type="scientific">Scleropages formosus</name>
    <name type="common">Asian bonytongue</name>
    <name type="synonym">Osteoglossum formosum</name>
    <dbReference type="NCBI Taxonomy" id="113540"/>
    <lineage>
        <taxon>Eukaryota</taxon>
        <taxon>Metazoa</taxon>
        <taxon>Chordata</taxon>
        <taxon>Craniata</taxon>
        <taxon>Vertebrata</taxon>
        <taxon>Euteleostomi</taxon>
        <taxon>Actinopterygii</taxon>
        <taxon>Neopterygii</taxon>
        <taxon>Teleostei</taxon>
        <taxon>Osteoglossocephala</taxon>
        <taxon>Osteoglossomorpha</taxon>
        <taxon>Osteoglossiformes</taxon>
        <taxon>Osteoglossidae</taxon>
        <taxon>Scleropages</taxon>
    </lineage>
</organism>
<keyword evidence="6" id="KW-0564">Palmitate</keyword>
<keyword evidence="5" id="KW-0472">Membrane</keyword>
<comment type="subcellular location">
    <subcellularLocation>
        <location evidence="1">Cell membrane</location>
        <topology evidence="1">Lipid-anchor</topology>
    </subcellularLocation>
</comment>
<evidence type="ECO:0000256" key="7">
    <source>
        <dbReference type="ARBA" id="ARBA00023288"/>
    </source>
</evidence>
<feature type="compositionally biased region" description="Polar residues" evidence="8">
    <location>
        <begin position="198"/>
        <end position="208"/>
    </location>
</feature>
<evidence type="ECO:0000256" key="6">
    <source>
        <dbReference type="ARBA" id="ARBA00023139"/>
    </source>
</evidence>
<evidence type="ECO:0000256" key="3">
    <source>
        <dbReference type="ARBA" id="ARBA00022475"/>
    </source>
</evidence>
<feature type="compositionally biased region" description="Basic and acidic residues" evidence="8">
    <location>
        <begin position="587"/>
        <end position="607"/>
    </location>
</feature>
<feature type="region of interest" description="Disordered" evidence="8">
    <location>
        <begin position="143"/>
        <end position="231"/>
    </location>
</feature>
<evidence type="ECO:0000313" key="10">
    <source>
        <dbReference type="Proteomes" id="UP000694397"/>
    </source>
</evidence>
<dbReference type="Pfam" id="PF15250">
    <property type="entry name" value="Raftlin"/>
    <property type="match status" value="1"/>
</dbReference>
<feature type="compositionally biased region" description="Low complexity" evidence="8">
    <location>
        <begin position="145"/>
        <end position="154"/>
    </location>
</feature>
<protein>
    <recommendedName>
        <fullName evidence="11">Raftlin-like</fullName>
    </recommendedName>
</protein>
<sequence>MHNGPTDLVGEMGCRLPKLKRSDENSPGKIYSTLKRPQVETKVGVAYTYRFLDFILGRDDGTSMLCISSVRELPGQMLELYQQGFVLAAVHPFIHPCSSEPASAQRLLYRAIQDAAEQGIAFVGFVQQPSRALNVLGQEDPDEISLSLHSSPSSVQGSKAEQNQDPEQQSPLEEQDLQTEIETKTRDSEFEEVVLNDTEAQTGNTGSTGDRAEELSKGQVSPSPDILPSTDDHPLEITDNNIMPDNNNKATAQEIAKDKETQPSPPKKGLELFALFNHPGTGQGLLKYYTVKVPLRVQVRDEEVVMVEASWLDHMTQHFNSGSSLVDGYFHLGSKNDLPPKSVESVFIFQEGPEGESGAATAYDAIVVEQWTVIDGAAVKTDYIPLLQSLAMYGWRLTCVLPTPLVKTNSDGSLATKQIVFLQRPILPRKKKESKILNFKTRNKSNKNSVKDVPKEKMKKNESPGLEKETDEQKTYEGGENEEVARKNNDNQESERLSLEKGNKGKGEQGPEAVGEVGEAGSSAEDGEERGGGEPGDEHESGAGQESRSKAQTEKGAEVGEEVVRGQVKDGLTEVDDAKNSAARIGDGMEDKVGDPNEQKGGREDGRGSVACEDSVARQSELSREDSEVVVLVSVESESIPEAVDSSSVSAALGTEGSE</sequence>
<evidence type="ECO:0000256" key="4">
    <source>
        <dbReference type="ARBA" id="ARBA00022707"/>
    </source>
</evidence>
<feature type="compositionally biased region" description="Low complexity" evidence="8">
    <location>
        <begin position="629"/>
        <end position="638"/>
    </location>
</feature>
<dbReference type="Proteomes" id="UP000694397">
    <property type="component" value="Chromosome 18"/>
</dbReference>
<feature type="compositionally biased region" description="Basic and acidic residues" evidence="8">
    <location>
        <begin position="449"/>
        <end position="509"/>
    </location>
</feature>
<dbReference type="AlphaFoldDB" id="A0A8C9SFC8"/>
<keyword evidence="10" id="KW-1185">Reference proteome</keyword>
<feature type="compositionally biased region" description="Polar residues" evidence="8">
    <location>
        <begin position="155"/>
        <end position="172"/>
    </location>
</feature>
<dbReference type="InterPro" id="IPR028169">
    <property type="entry name" value="Raftlin"/>
</dbReference>
<keyword evidence="3" id="KW-1003">Cell membrane</keyword>
<gene>
    <name evidence="9" type="primary">LOC108927422</name>
</gene>
<feature type="region of interest" description="Disordered" evidence="8">
    <location>
        <begin position="441"/>
        <end position="659"/>
    </location>
</feature>
<reference evidence="9" key="3">
    <citation type="submission" date="2025-09" db="UniProtKB">
        <authorList>
            <consortium name="Ensembl"/>
        </authorList>
    </citation>
    <scope>IDENTIFICATION</scope>
</reference>
<keyword evidence="7" id="KW-0449">Lipoprotein</keyword>
<feature type="compositionally biased region" description="Basic and acidic residues" evidence="8">
    <location>
        <begin position="529"/>
        <end position="579"/>
    </location>
</feature>
<comment type="similarity">
    <text evidence="2">Belongs to the raftlin family.</text>
</comment>
<evidence type="ECO:0008006" key="11">
    <source>
        <dbReference type="Google" id="ProtNLM"/>
    </source>
</evidence>
<dbReference type="PANTHER" id="PTHR17601">
    <property type="entry name" value="RAFTLIN-RELATED"/>
    <property type="match status" value="1"/>
</dbReference>
<evidence type="ECO:0000256" key="5">
    <source>
        <dbReference type="ARBA" id="ARBA00023136"/>
    </source>
</evidence>
<reference evidence="9 10" key="1">
    <citation type="submission" date="2019-04" db="EMBL/GenBank/DDBJ databases">
        <authorList>
            <consortium name="Wellcome Sanger Institute Data Sharing"/>
        </authorList>
    </citation>
    <scope>NUCLEOTIDE SEQUENCE [LARGE SCALE GENOMIC DNA]</scope>
</reference>
<dbReference type="Ensembl" id="ENSSFOT00015033775.2">
    <property type="protein sequence ID" value="ENSSFOP00015033405.2"/>
    <property type="gene ID" value="ENSSFOG00015021282.2"/>
</dbReference>
<evidence type="ECO:0000256" key="8">
    <source>
        <dbReference type="SAM" id="MobiDB-lite"/>
    </source>
</evidence>
<dbReference type="OrthoDB" id="9942562at2759"/>
<accession>A0A8C9SFC8</accession>
<evidence type="ECO:0000256" key="2">
    <source>
        <dbReference type="ARBA" id="ARBA00006390"/>
    </source>
</evidence>
<dbReference type="GeneTree" id="ENSGT00530000063609"/>
<proteinExistence type="inferred from homology"/>
<evidence type="ECO:0000256" key="1">
    <source>
        <dbReference type="ARBA" id="ARBA00004193"/>
    </source>
</evidence>
<name>A0A8C9SFC8_SCLFO</name>
<evidence type="ECO:0000313" key="9">
    <source>
        <dbReference type="Ensembl" id="ENSSFOP00015033405.2"/>
    </source>
</evidence>